<dbReference type="Gene3D" id="3.40.50.720">
    <property type="entry name" value="NAD(P)-binding Rossmann-like Domain"/>
    <property type="match status" value="1"/>
</dbReference>
<comment type="function">
    <text evidence="2">Catalyzes the reduction of dTDP-6-deoxy-L-lyxo-4-hexulose to yield dTDP-L-rhamnose.</text>
</comment>
<protein>
    <recommendedName>
        <fullName evidence="2">dTDP-4-dehydrorhamnose reductase</fullName>
        <ecNumber evidence="2">1.1.1.133</ecNumber>
    </recommendedName>
</protein>
<evidence type="ECO:0000313" key="5">
    <source>
        <dbReference type="Proteomes" id="UP000176850"/>
    </source>
</evidence>
<dbReference type="GO" id="GO:0008831">
    <property type="term" value="F:dTDP-4-dehydrorhamnose reductase activity"/>
    <property type="evidence" value="ECO:0007669"/>
    <property type="project" value="UniProtKB-EC"/>
</dbReference>
<keyword evidence="2" id="KW-0521">NADP</keyword>
<dbReference type="InterPro" id="IPR029903">
    <property type="entry name" value="RmlD-like-bd"/>
</dbReference>
<proteinExistence type="inferred from homology"/>
<evidence type="ECO:0000256" key="2">
    <source>
        <dbReference type="RuleBase" id="RU364082"/>
    </source>
</evidence>
<gene>
    <name evidence="4" type="ORF">A2799_01260</name>
</gene>
<reference evidence="4 5" key="1">
    <citation type="journal article" date="2016" name="Nat. Commun.">
        <title>Thousands of microbial genomes shed light on interconnected biogeochemical processes in an aquifer system.</title>
        <authorList>
            <person name="Anantharaman K."/>
            <person name="Brown C.T."/>
            <person name="Hug L.A."/>
            <person name="Sharon I."/>
            <person name="Castelle C.J."/>
            <person name="Probst A.J."/>
            <person name="Thomas B.C."/>
            <person name="Singh A."/>
            <person name="Wilkins M.J."/>
            <person name="Karaoz U."/>
            <person name="Brodie E.L."/>
            <person name="Williams K.H."/>
            <person name="Hubbard S.S."/>
            <person name="Banfield J.F."/>
        </authorList>
    </citation>
    <scope>NUCLEOTIDE SEQUENCE [LARGE SCALE GENOMIC DNA]</scope>
</reference>
<evidence type="ECO:0000256" key="1">
    <source>
        <dbReference type="ARBA" id="ARBA00010944"/>
    </source>
</evidence>
<dbReference type="CDD" id="cd05254">
    <property type="entry name" value="dTDP_HR_like_SDR_e"/>
    <property type="match status" value="1"/>
</dbReference>
<dbReference type="PANTHER" id="PTHR10491:SF4">
    <property type="entry name" value="METHIONINE ADENOSYLTRANSFERASE 2 SUBUNIT BETA"/>
    <property type="match status" value="1"/>
</dbReference>
<organism evidence="4 5">
    <name type="scientific">Candidatus Roizmanbacteria bacterium RIFCSPHIGHO2_01_FULL_39_24</name>
    <dbReference type="NCBI Taxonomy" id="1802032"/>
    <lineage>
        <taxon>Bacteria</taxon>
        <taxon>Candidatus Roizmaniibacteriota</taxon>
    </lineage>
</organism>
<dbReference type="EMBL" id="MFZH01000007">
    <property type="protein sequence ID" value="OGK19641.1"/>
    <property type="molecule type" value="Genomic_DNA"/>
</dbReference>
<keyword evidence="2" id="KW-0560">Oxidoreductase</keyword>
<dbReference type="InterPro" id="IPR036291">
    <property type="entry name" value="NAD(P)-bd_dom_sf"/>
</dbReference>
<dbReference type="Proteomes" id="UP000176850">
    <property type="component" value="Unassembled WGS sequence"/>
</dbReference>
<accession>A0A1F7GL52</accession>
<comment type="similarity">
    <text evidence="1 2">Belongs to the dTDP-4-dehydrorhamnose reductase family.</text>
</comment>
<dbReference type="UniPathway" id="UPA00124"/>
<feature type="domain" description="RmlD-like substrate binding" evidence="3">
    <location>
        <begin position="5"/>
        <end position="261"/>
    </location>
</feature>
<evidence type="ECO:0000313" key="4">
    <source>
        <dbReference type="EMBL" id="OGK19641.1"/>
    </source>
</evidence>
<dbReference type="GO" id="GO:0019305">
    <property type="term" value="P:dTDP-rhamnose biosynthetic process"/>
    <property type="evidence" value="ECO:0007669"/>
    <property type="project" value="UniProtKB-UniPathway"/>
</dbReference>
<evidence type="ECO:0000259" key="3">
    <source>
        <dbReference type="Pfam" id="PF04321"/>
    </source>
</evidence>
<sequence length="280" mass="31647">MDKLKIAGTGLTGLVGSRIVELLGTDFDFIPITSTDMDICKPDEVNKKLYEIDFDIFLHAAAYTSVDGAEVNEEIARKINVEGTKNVFEVVTNKRKKFIYISTDFVFDGTTGNYDEESVPNPISAYGKTKYEGEKIVGKDGMIMRISYPYRARFDEKKDFVRTIISMLSSSEQFNGVTDQILTLTFIDDIAYAFKHLFQNYSSEIYHIVGGDSLSGFDSIMTIAEVFGLSKEHVGKIVYDQFYESKAKRPRNGTMISKKNSFYPMKNLRDGLGEMKKQLS</sequence>
<dbReference type="EC" id="1.1.1.133" evidence="2"/>
<dbReference type="PANTHER" id="PTHR10491">
    <property type="entry name" value="DTDP-4-DEHYDRORHAMNOSE REDUCTASE"/>
    <property type="match status" value="1"/>
</dbReference>
<dbReference type="Gene3D" id="3.90.25.10">
    <property type="entry name" value="UDP-galactose 4-epimerase, domain 1"/>
    <property type="match status" value="1"/>
</dbReference>
<dbReference type="SUPFAM" id="SSF51735">
    <property type="entry name" value="NAD(P)-binding Rossmann-fold domains"/>
    <property type="match status" value="1"/>
</dbReference>
<name>A0A1F7GL52_9BACT</name>
<comment type="caution">
    <text evidence="4">The sequence shown here is derived from an EMBL/GenBank/DDBJ whole genome shotgun (WGS) entry which is preliminary data.</text>
</comment>
<dbReference type="AlphaFoldDB" id="A0A1F7GL52"/>
<dbReference type="Pfam" id="PF04321">
    <property type="entry name" value="RmlD_sub_bind"/>
    <property type="match status" value="1"/>
</dbReference>
<comment type="pathway">
    <text evidence="2">Carbohydrate biosynthesis; dTDP-L-rhamnose biosynthesis.</text>
</comment>
<dbReference type="GO" id="GO:0005829">
    <property type="term" value="C:cytosol"/>
    <property type="evidence" value="ECO:0007669"/>
    <property type="project" value="TreeGrafter"/>
</dbReference>
<dbReference type="InterPro" id="IPR005913">
    <property type="entry name" value="dTDP_dehydrorham_reduct"/>
</dbReference>